<name>A0A0H5QUZ7_9EUKA</name>
<reference evidence="1" key="1">
    <citation type="submission" date="2015-04" db="EMBL/GenBank/DDBJ databases">
        <title>The genome sequence of the plant pathogenic Rhizarian Plasmodiophora brassicae reveals insights in its biotrophic life cycle and the origin of chitin synthesis.</title>
        <authorList>
            <person name="Schwelm A."/>
            <person name="Fogelqvist J."/>
            <person name="Knaust A."/>
            <person name="Julke S."/>
            <person name="Lilja T."/>
            <person name="Dhandapani V."/>
            <person name="Bonilla-Rosso G."/>
            <person name="Karlsson M."/>
            <person name="Shevchenko A."/>
            <person name="Choi S.R."/>
            <person name="Kim H.G."/>
            <person name="Park J.Y."/>
            <person name="Lim Y.P."/>
            <person name="Ludwig-Muller J."/>
            <person name="Dixelius C."/>
        </authorList>
    </citation>
    <scope>NUCLEOTIDE SEQUENCE</scope>
    <source>
        <tissue evidence="1">Potato root galls</tissue>
    </source>
</reference>
<protein>
    <submittedName>
        <fullName evidence="1">Uncharacterized protein</fullName>
    </submittedName>
</protein>
<organism evidence="1">
    <name type="scientific">Spongospora subterranea</name>
    <dbReference type="NCBI Taxonomy" id="70186"/>
    <lineage>
        <taxon>Eukaryota</taxon>
        <taxon>Sar</taxon>
        <taxon>Rhizaria</taxon>
        <taxon>Endomyxa</taxon>
        <taxon>Phytomyxea</taxon>
        <taxon>Plasmodiophorida</taxon>
        <taxon>Plasmodiophoridae</taxon>
        <taxon>Spongospora</taxon>
    </lineage>
</organism>
<proteinExistence type="predicted"/>
<sequence>MLSFEHAVEFRPCVPVSSSHLHQELERDEEVVVSRNGMTVKSSPSHFRRYWLSGIQWDDSDGTFSFENNRLPPEFREAAVAYELALSSSSFRDEALVQLGRAPLDYYANTADEIPMPATASAECQLLLAGALLMGCLRVTRYFIIARSSVCVRFWNIMSDMDSQELHEAMLESVNWECVVPSFVTLQLPPFTICVGNWSSRFLGKWVLSMPEPILSRIPLHLLRAAMKESVGDFCIAPEWYRYPETVGPIDTRYRQLWQGSSVWDELVVKCNEDPESAWAEIHSYVVQLEDLLSVPTTSAEIKALIAAFSSCELEKDEVPNMPFGYPYYTHPALSFILAVSVKHRKYALAKVILETHGWKTQFQVALDTVGVPVNAWLVNALTESRPDHHFAPHERDVFLRWSDTKVVPDTLINVDVDALVDSLNLIRANQRHFHDEITERPERPQSQSPPRLTLRFLPPWMSLTPE</sequence>
<dbReference type="AlphaFoldDB" id="A0A0H5QUZ7"/>
<evidence type="ECO:0000313" key="1">
    <source>
        <dbReference type="EMBL" id="CRZ05391.1"/>
    </source>
</evidence>
<accession>A0A0H5QUZ7</accession>
<dbReference type="EMBL" id="HACM01004949">
    <property type="protein sequence ID" value="CRZ05391.1"/>
    <property type="molecule type" value="Transcribed_RNA"/>
</dbReference>